<reference evidence="1 2" key="1">
    <citation type="submission" date="2017-06" db="EMBL/GenBank/DDBJ databases">
        <authorList>
            <person name="Kim H.J."/>
            <person name="Triplett B.A."/>
        </authorList>
    </citation>
    <scope>NUCLEOTIDE SEQUENCE [LARGE SCALE GENOMIC DNA]</scope>
    <source>
        <strain evidence="1 2">DSM 19316</strain>
    </source>
</reference>
<evidence type="ECO:0000313" key="2">
    <source>
        <dbReference type="Proteomes" id="UP000198297"/>
    </source>
</evidence>
<dbReference type="Proteomes" id="UP000198297">
    <property type="component" value="Unassembled WGS sequence"/>
</dbReference>
<organism evidence="1 2">
    <name type="scientific">Halorubrum ezzemoulense</name>
    <name type="common">Halorubrum chaoviator</name>
    <dbReference type="NCBI Taxonomy" id="337243"/>
    <lineage>
        <taxon>Archaea</taxon>
        <taxon>Methanobacteriati</taxon>
        <taxon>Methanobacteriota</taxon>
        <taxon>Stenosarchaea group</taxon>
        <taxon>Halobacteria</taxon>
        <taxon>Halobacteriales</taxon>
        <taxon>Haloferacaceae</taxon>
        <taxon>Halorubrum</taxon>
    </lineage>
</organism>
<name>A0A238Y4K6_HALEZ</name>
<evidence type="ECO:0000313" key="1">
    <source>
        <dbReference type="EMBL" id="SNR65748.1"/>
    </source>
</evidence>
<dbReference type="AlphaFoldDB" id="A0A238Y4K6"/>
<accession>A0A238Y4K6</accession>
<dbReference type="EMBL" id="FZNK01000008">
    <property type="protein sequence ID" value="SNR65748.1"/>
    <property type="molecule type" value="Genomic_DNA"/>
</dbReference>
<gene>
    <name evidence="1" type="ORF">SAMN06266787_10847</name>
</gene>
<proteinExistence type="predicted"/>
<sequence>MLKTASRTNCSSARWRRSHIARVHDVPVLVTRIHEDEFARPLRRAATTHLYCRMPFGPRFVDAAGDVETLVYNTEDGWLQTTLAY</sequence>
<protein>
    <submittedName>
        <fullName evidence="1">Uncharacterized protein</fullName>
    </submittedName>
</protein>
<dbReference type="RefSeq" id="WP_141134098.1">
    <property type="nucleotide sequence ID" value="NZ_FZNK01000008.1"/>
</dbReference>